<evidence type="ECO:0000313" key="2">
    <source>
        <dbReference type="Proteomes" id="UP001059663"/>
    </source>
</evidence>
<reference evidence="1" key="1">
    <citation type="submission" date="2021-11" db="EMBL/GenBank/DDBJ databases">
        <title>Study of the species diversity of bacterial strains isolated from a unique natural object - Shulgan-Tash cave (Bashkiria).</title>
        <authorList>
            <person name="Sazanova A.L."/>
            <person name="Chirak E.R."/>
            <person name="Safronova V.I."/>
        </authorList>
    </citation>
    <scope>NUCLEOTIDE SEQUENCE</scope>
    <source>
        <strain evidence="1">P1</strain>
    </source>
</reference>
<organism evidence="1 2">
    <name type="scientific">Janibacter limosus</name>
    <dbReference type="NCBI Taxonomy" id="53458"/>
    <lineage>
        <taxon>Bacteria</taxon>
        <taxon>Bacillati</taxon>
        <taxon>Actinomycetota</taxon>
        <taxon>Actinomycetes</taxon>
        <taxon>Micrococcales</taxon>
        <taxon>Intrasporangiaceae</taxon>
        <taxon>Janibacter</taxon>
    </lineage>
</organism>
<accession>A0AC61U465</accession>
<protein>
    <submittedName>
        <fullName evidence="1">Uncharacterized protein</fullName>
    </submittedName>
</protein>
<name>A0AC61U465_9MICO</name>
<dbReference type="Proteomes" id="UP001059663">
    <property type="component" value="Chromosome"/>
</dbReference>
<sequence length="60" mass="6536">MPTDYAREAPASPARAPLRRPARLPLHVTRRHDPTPGAQVLLEAPARTVRATSFPASSRP</sequence>
<evidence type="ECO:0000313" key="1">
    <source>
        <dbReference type="EMBL" id="UUZ44773.1"/>
    </source>
</evidence>
<proteinExistence type="predicted"/>
<gene>
    <name evidence="1" type="ORF">LP422_21185</name>
</gene>
<dbReference type="EMBL" id="CP087977">
    <property type="protein sequence ID" value="UUZ44773.1"/>
    <property type="molecule type" value="Genomic_DNA"/>
</dbReference>